<sequence length="67" mass="7444">MTVVEKLSKRAKYAPTHTTADATNTTKISSTLYDRETKFTSTFWTSLMTIMGVKLSMTSAHRPQADG</sequence>
<evidence type="ECO:0000313" key="1">
    <source>
        <dbReference type="EMBL" id="KAI9914035.1"/>
    </source>
</evidence>
<accession>A0ACC0W599</accession>
<dbReference type="Proteomes" id="UP001163321">
    <property type="component" value="Chromosome 4"/>
</dbReference>
<organism evidence="1 2">
    <name type="scientific">Peronosclerospora sorghi</name>
    <dbReference type="NCBI Taxonomy" id="230839"/>
    <lineage>
        <taxon>Eukaryota</taxon>
        <taxon>Sar</taxon>
        <taxon>Stramenopiles</taxon>
        <taxon>Oomycota</taxon>
        <taxon>Peronosporomycetes</taxon>
        <taxon>Peronosporales</taxon>
        <taxon>Peronosporaceae</taxon>
        <taxon>Peronosclerospora</taxon>
    </lineage>
</organism>
<comment type="caution">
    <text evidence="1">The sequence shown here is derived from an EMBL/GenBank/DDBJ whole genome shotgun (WGS) entry which is preliminary data.</text>
</comment>
<evidence type="ECO:0000313" key="2">
    <source>
        <dbReference type="Proteomes" id="UP001163321"/>
    </source>
</evidence>
<proteinExistence type="predicted"/>
<protein>
    <submittedName>
        <fullName evidence="1">Uncharacterized protein</fullName>
    </submittedName>
</protein>
<dbReference type="EMBL" id="CM047583">
    <property type="protein sequence ID" value="KAI9914035.1"/>
    <property type="molecule type" value="Genomic_DNA"/>
</dbReference>
<name>A0ACC0W599_9STRA</name>
<reference evidence="1 2" key="1">
    <citation type="journal article" date="2022" name="bioRxiv">
        <title>The genome of the oomycete Peronosclerospora sorghi, a cosmopolitan pathogen of maize and sorghum, is inflated with dispersed pseudogenes.</title>
        <authorList>
            <person name="Fletcher K."/>
            <person name="Martin F."/>
            <person name="Isakeit T."/>
            <person name="Cavanaugh K."/>
            <person name="Magill C."/>
            <person name="Michelmore R."/>
        </authorList>
    </citation>
    <scope>NUCLEOTIDE SEQUENCE [LARGE SCALE GENOMIC DNA]</scope>
    <source>
        <strain evidence="1">P6</strain>
    </source>
</reference>
<keyword evidence="2" id="KW-1185">Reference proteome</keyword>
<gene>
    <name evidence="1" type="ORF">PsorP6_005730</name>
</gene>